<feature type="transmembrane region" description="Helical" evidence="7">
    <location>
        <begin position="400"/>
        <end position="420"/>
    </location>
</feature>
<dbReference type="InterPro" id="IPR037272">
    <property type="entry name" value="SNS_sf"/>
</dbReference>
<dbReference type="InterPro" id="IPR047218">
    <property type="entry name" value="YocR/YhdH-like"/>
</dbReference>
<feature type="transmembrane region" description="Helical" evidence="7">
    <location>
        <begin position="232"/>
        <end position="255"/>
    </location>
</feature>
<dbReference type="SUPFAM" id="SSF161070">
    <property type="entry name" value="SNF-like"/>
    <property type="match status" value="1"/>
</dbReference>
<dbReference type="Proteomes" id="UP000182975">
    <property type="component" value="Unassembled WGS sequence"/>
</dbReference>
<dbReference type="Pfam" id="PF00209">
    <property type="entry name" value="SNF"/>
    <property type="match status" value="2"/>
</dbReference>
<protein>
    <recommendedName>
        <fullName evidence="6">Transporter</fullName>
    </recommendedName>
</protein>
<evidence type="ECO:0000256" key="2">
    <source>
        <dbReference type="ARBA" id="ARBA00022448"/>
    </source>
</evidence>
<sequence length="470" mass="50988">MAEQLIGESAPRERFGSRLGFILISAGCAIGLGNVWRFPYITGEYGGAAFVLLYLIFLVILGLPVMVMEFAVGRASQKSSAKAFDVLAPKKKWGWFGWWGYLGCMLLMMFYTTVGGWMVSYVAKMASGEFNGLSAEGVGLAFEATLADPGQQVAWMLVAILLGFFVVSLGLQKGVERITKFMMGALLIIMVALAIRAVTLPGAEAGLAFYLVPDFGKLMATPETFLDAVFAAMGQAFFTLSLGISAMEVFGSYLGKERSLTGEAVRIVGLDTFVAIVAGLIIFPACFAFGVNPGQGPSLVFVTLPTIFGEMPLGQLWGALFFVFMSFAALSTIIAVFENLISFGMDRWNWTRTQAVAYTAIMVTVLSIPCALGFNLWAGVTVPGIGDIQSIEDFIVSNNLLPLGSLLYVVFCVSKFGWGWDNFVAEADAGEGMHFPRWARLWLTWGVPALILVIWVSGYVPKFMLWFGLS</sequence>
<dbReference type="STRING" id="79604.AAY81_05245"/>
<dbReference type="CDD" id="cd10336">
    <property type="entry name" value="SLC6sbd_Tyt1-Like"/>
    <property type="match status" value="1"/>
</dbReference>
<evidence type="ECO:0000256" key="4">
    <source>
        <dbReference type="ARBA" id="ARBA00022989"/>
    </source>
</evidence>
<dbReference type="PATRIC" id="fig|79604.3.peg.1069"/>
<evidence type="ECO:0000256" key="7">
    <source>
        <dbReference type="SAM" id="Phobius"/>
    </source>
</evidence>
<feature type="transmembrane region" description="Helical" evidence="7">
    <location>
        <begin position="183"/>
        <end position="212"/>
    </location>
</feature>
<dbReference type="RefSeq" id="WP_066662272.1">
    <property type="nucleotide sequence ID" value="NZ_CP011402.1"/>
</dbReference>
<evidence type="ECO:0000256" key="3">
    <source>
        <dbReference type="ARBA" id="ARBA00022692"/>
    </source>
</evidence>
<dbReference type="EMBL" id="FOEC01000011">
    <property type="protein sequence ID" value="SEO91442.1"/>
    <property type="molecule type" value="Genomic_DNA"/>
</dbReference>
<accession>A0A172RY38</accession>
<keyword evidence="3 6" id="KW-0812">Transmembrane</keyword>
<evidence type="ECO:0000313" key="9">
    <source>
        <dbReference type="Proteomes" id="UP000182975"/>
    </source>
</evidence>
<evidence type="ECO:0000256" key="5">
    <source>
        <dbReference type="ARBA" id="ARBA00023136"/>
    </source>
</evidence>
<feature type="transmembrane region" description="Helical" evidence="7">
    <location>
        <begin position="267"/>
        <end position="291"/>
    </location>
</feature>
<feature type="transmembrane region" description="Helical" evidence="7">
    <location>
        <begin position="93"/>
        <end position="111"/>
    </location>
</feature>
<evidence type="ECO:0000313" key="8">
    <source>
        <dbReference type="EMBL" id="SEO91442.1"/>
    </source>
</evidence>
<comment type="similarity">
    <text evidence="6">Belongs to the sodium:neurotransmitter symporter (SNF) (TC 2.A.22) family.</text>
</comment>
<dbReference type="NCBIfam" id="NF037979">
    <property type="entry name" value="Na_transp"/>
    <property type="match status" value="1"/>
</dbReference>
<evidence type="ECO:0000256" key="6">
    <source>
        <dbReference type="RuleBase" id="RU003732"/>
    </source>
</evidence>
<feature type="transmembrane region" description="Helical" evidence="7">
    <location>
        <begin position="48"/>
        <end position="72"/>
    </location>
</feature>
<dbReference type="PROSITE" id="PS00610">
    <property type="entry name" value="NA_NEUROTRAN_SYMP_1"/>
    <property type="match status" value="1"/>
</dbReference>
<dbReference type="InterPro" id="IPR000175">
    <property type="entry name" value="Na/ntran_symport"/>
</dbReference>
<gene>
    <name evidence="8" type="ORF">SAMN02910314_01608</name>
</gene>
<organism evidence="8 9">
    <name type="scientific">Denitrobacterium detoxificans</name>
    <dbReference type="NCBI Taxonomy" id="79604"/>
    <lineage>
        <taxon>Bacteria</taxon>
        <taxon>Bacillati</taxon>
        <taxon>Actinomycetota</taxon>
        <taxon>Coriobacteriia</taxon>
        <taxon>Eggerthellales</taxon>
        <taxon>Eggerthellaceae</taxon>
        <taxon>Denitrobacterium</taxon>
    </lineage>
</organism>
<feature type="transmembrane region" description="Helical" evidence="7">
    <location>
        <begin position="316"/>
        <end position="343"/>
    </location>
</feature>
<feature type="transmembrane region" description="Helical" evidence="7">
    <location>
        <begin position="441"/>
        <end position="460"/>
    </location>
</feature>
<keyword evidence="5 7" id="KW-0472">Membrane</keyword>
<feature type="transmembrane region" description="Helical" evidence="7">
    <location>
        <begin position="153"/>
        <end position="171"/>
    </location>
</feature>
<dbReference type="OrthoDB" id="9762833at2"/>
<evidence type="ECO:0000256" key="1">
    <source>
        <dbReference type="ARBA" id="ARBA00004141"/>
    </source>
</evidence>
<keyword evidence="6" id="KW-0769">Symport</keyword>
<reference evidence="9" key="1">
    <citation type="submission" date="2016-10" db="EMBL/GenBank/DDBJ databases">
        <authorList>
            <person name="Varghese N."/>
        </authorList>
    </citation>
    <scope>NUCLEOTIDE SEQUENCE [LARGE SCALE GENOMIC DNA]</scope>
    <source>
        <strain evidence="9">DSM 21843</strain>
    </source>
</reference>
<keyword evidence="9" id="KW-1185">Reference proteome</keyword>
<dbReference type="KEGG" id="ddt:AAY81_05245"/>
<name>A0A172RY38_9ACTN</name>
<dbReference type="GO" id="GO:0015293">
    <property type="term" value="F:symporter activity"/>
    <property type="evidence" value="ECO:0007669"/>
    <property type="project" value="UniProtKB-KW"/>
</dbReference>
<dbReference type="PRINTS" id="PR00176">
    <property type="entry name" value="NANEUSMPORT"/>
</dbReference>
<feature type="transmembrane region" description="Helical" evidence="7">
    <location>
        <begin position="19"/>
        <end position="36"/>
    </location>
</feature>
<dbReference type="PROSITE" id="PS50267">
    <property type="entry name" value="NA_NEUROTRAN_SYMP_3"/>
    <property type="match status" value="1"/>
</dbReference>
<comment type="subcellular location">
    <subcellularLocation>
        <location evidence="1">Membrane</location>
        <topology evidence="1">Multi-pass membrane protein</topology>
    </subcellularLocation>
</comment>
<dbReference type="AlphaFoldDB" id="A0A172RY38"/>
<feature type="transmembrane region" description="Helical" evidence="7">
    <location>
        <begin position="355"/>
        <end position="380"/>
    </location>
</feature>
<dbReference type="PANTHER" id="PTHR42948">
    <property type="entry name" value="TRANSPORTER"/>
    <property type="match status" value="1"/>
</dbReference>
<proteinExistence type="inferred from homology"/>
<dbReference type="GO" id="GO:0016020">
    <property type="term" value="C:membrane"/>
    <property type="evidence" value="ECO:0007669"/>
    <property type="project" value="UniProtKB-SubCell"/>
</dbReference>
<keyword evidence="2 6" id="KW-0813">Transport</keyword>
<dbReference type="PANTHER" id="PTHR42948:SF1">
    <property type="entry name" value="TRANSPORTER"/>
    <property type="match status" value="1"/>
</dbReference>
<keyword evidence="4 7" id="KW-1133">Transmembrane helix</keyword>